<reference evidence="2" key="1">
    <citation type="submission" date="2021-01" db="EMBL/GenBank/DDBJ databases">
        <authorList>
            <person name="Corre E."/>
            <person name="Pelletier E."/>
            <person name="Niang G."/>
            <person name="Scheremetjew M."/>
            <person name="Finn R."/>
            <person name="Kale V."/>
            <person name="Holt S."/>
            <person name="Cochrane G."/>
            <person name="Meng A."/>
            <person name="Brown T."/>
            <person name="Cohen L."/>
        </authorList>
    </citation>
    <scope>NUCLEOTIDE SEQUENCE</scope>
    <source>
        <strain evidence="2">CCMP1381</strain>
    </source>
</reference>
<protein>
    <submittedName>
        <fullName evidence="2">Uncharacterized protein</fullName>
    </submittedName>
</protein>
<name>A0A7S2B1K0_9STRA</name>
<gene>
    <name evidence="2" type="ORF">DSPE1174_LOCUS4890</name>
</gene>
<organism evidence="2">
    <name type="scientific">Octactis speculum</name>
    <dbReference type="NCBI Taxonomy" id="3111310"/>
    <lineage>
        <taxon>Eukaryota</taxon>
        <taxon>Sar</taxon>
        <taxon>Stramenopiles</taxon>
        <taxon>Ochrophyta</taxon>
        <taxon>Dictyochophyceae</taxon>
        <taxon>Dictyochales</taxon>
        <taxon>Dictyochaceae</taxon>
        <taxon>Octactis</taxon>
    </lineage>
</organism>
<dbReference type="EMBL" id="HBGS01009260">
    <property type="protein sequence ID" value="CAD9383582.1"/>
    <property type="molecule type" value="Transcribed_RNA"/>
</dbReference>
<sequence length="116" mass="12832">MQTSRVLRGYVTNGVAIRTGRNTGLSQVTSKIRIKGNIGTEQGSTTANLCYTSPTHRSDTRSGAEVNYIGRQTQKLLRIFGTDQDSNRKVEDQKPDYSDEFRFPNLSEGVPALCGF</sequence>
<feature type="compositionally biased region" description="Basic and acidic residues" evidence="1">
    <location>
        <begin position="85"/>
        <end position="102"/>
    </location>
</feature>
<proteinExistence type="predicted"/>
<evidence type="ECO:0000313" key="2">
    <source>
        <dbReference type="EMBL" id="CAD9383582.1"/>
    </source>
</evidence>
<feature type="region of interest" description="Disordered" evidence="1">
    <location>
        <begin position="82"/>
        <end position="102"/>
    </location>
</feature>
<dbReference type="AlphaFoldDB" id="A0A7S2B1K0"/>
<evidence type="ECO:0000256" key="1">
    <source>
        <dbReference type="SAM" id="MobiDB-lite"/>
    </source>
</evidence>
<accession>A0A7S2B1K0</accession>